<dbReference type="InterPro" id="IPR046947">
    <property type="entry name" value="LytR-like"/>
</dbReference>
<feature type="modified residue" description="4-aspartylphosphate" evidence="1">
    <location>
        <position position="55"/>
    </location>
</feature>
<feature type="domain" description="HTH LytTR-type" evidence="3">
    <location>
        <begin position="130"/>
        <end position="194"/>
    </location>
</feature>
<protein>
    <recommendedName>
        <fullName evidence="6">LytTR family transcriptional regulator</fullName>
    </recommendedName>
</protein>
<evidence type="ECO:0000313" key="4">
    <source>
        <dbReference type="EMBL" id="OAB80514.1"/>
    </source>
</evidence>
<dbReference type="GO" id="GO:0003677">
    <property type="term" value="F:DNA binding"/>
    <property type="evidence" value="ECO:0007669"/>
    <property type="project" value="InterPro"/>
</dbReference>
<evidence type="ECO:0008006" key="6">
    <source>
        <dbReference type="Google" id="ProtNLM"/>
    </source>
</evidence>
<accession>A0A167JBF2</accession>
<dbReference type="InterPro" id="IPR001789">
    <property type="entry name" value="Sig_transdc_resp-reg_receiver"/>
</dbReference>
<proteinExistence type="predicted"/>
<reference evidence="4 5" key="1">
    <citation type="submission" date="2016-02" db="EMBL/GenBank/DDBJ databases">
        <title>Ulvibacter sp. LPB0005, isolated from Thais luteostoma.</title>
        <authorList>
            <person name="Shin S.-K."/>
            <person name="Yi H."/>
        </authorList>
    </citation>
    <scope>NUCLEOTIDE SEQUENCE [LARGE SCALE GENOMIC DNA]</scope>
    <source>
        <strain evidence="4 5">LPB0005</strain>
    </source>
</reference>
<dbReference type="SMART" id="SM00850">
    <property type="entry name" value="LytTR"/>
    <property type="match status" value="1"/>
</dbReference>
<feature type="domain" description="Response regulatory" evidence="2">
    <location>
        <begin position="5"/>
        <end position="119"/>
    </location>
</feature>
<gene>
    <name evidence="4" type="ORF">ULVI_07210</name>
</gene>
<dbReference type="CDD" id="cd17534">
    <property type="entry name" value="REC_DC-like"/>
    <property type="match status" value="1"/>
</dbReference>
<dbReference type="PANTHER" id="PTHR37299:SF1">
    <property type="entry name" value="STAGE 0 SPORULATION PROTEIN A HOMOLOG"/>
    <property type="match status" value="1"/>
</dbReference>
<keyword evidence="1" id="KW-0597">Phosphoprotein</keyword>
<evidence type="ECO:0000259" key="2">
    <source>
        <dbReference type="PROSITE" id="PS50110"/>
    </source>
</evidence>
<dbReference type="Gene3D" id="3.40.50.2300">
    <property type="match status" value="1"/>
</dbReference>
<dbReference type="AlphaFoldDB" id="A0A167JBF2"/>
<dbReference type="SUPFAM" id="SSF52172">
    <property type="entry name" value="CheY-like"/>
    <property type="match status" value="1"/>
</dbReference>
<sequence>MKHLNIYIAEDEPIIVATIETILLKMGHTICGEADSVVDIKQDLTKIKPDLVLVDINLEGNEDGIDLAKHLDLKSIPYIFLTSQTDPETIARVKTTSPLGYVVKPFTEASLQSNIEIAWHTYQSTEKEYLLIKSNGRLHKVDQSTIKYLKAFDNYCYIFTTSTSYLVPHTLKHISGKLNSDFFIKSHRSYLINIRMVTGISSDSVLIDKEEIPLSTKNKELFTLKLTNW</sequence>
<name>A0A167JBF2_9FLAO</name>
<dbReference type="InterPro" id="IPR007492">
    <property type="entry name" value="LytTR_DNA-bd_dom"/>
</dbReference>
<evidence type="ECO:0000259" key="3">
    <source>
        <dbReference type="PROSITE" id="PS50930"/>
    </source>
</evidence>
<evidence type="ECO:0000256" key="1">
    <source>
        <dbReference type="PROSITE-ProRule" id="PRU00169"/>
    </source>
</evidence>
<dbReference type="InterPro" id="IPR011006">
    <property type="entry name" value="CheY-like_superfamily"/>
</dbReference>
<dbReference type="PROSITE" id="PS50930">
    <property type="entry name" value="HTH_LYTTR"/>
    <property type="match status" value="1"/>
</dbReference>
<dbReference type="STRING" id="1763537.ULVI_07210"/>
<comment type="caution">
    <text evidence="4">The sequence shown here is derived from an EMBL/GenBank/DDBJ whole genome shotgun (WGS) entry which is preliminary data.</text>
</comment>
<dbReference type="Proteomes" id="UP000077013">
    <property type="component" value="Unassembled WGS sequence"/>
</dbReference>
<dbReference type="Gene3D" id="2.40.50.1020">
    <property type="entry name" value="LytTr DNA-binding domain"/>
    <property type="match status" value="1"/>
</dbReference>
<evidence type="ECO:0000313" key="5">
    <source>
        <dbReference type="Proteomes" id="UP000077013"/>
    </source>
</evidence>
<dbReference type="Pfam" id="PF00072">
    <property type="entry name" value="Response_reg"/>
    <property type="match status" value="1"/>
</dbReference>
<dbReference type="RefSeq" id="WP_068591156.1">
    <property type="nucleotide sequence ID" value="NZ_LRXL01000026.1"/>
</dbReference>
<dbReference type="PROSITE" id="PS50110">
    <property type="entry name" value="RESPONSE_REGULATORY"/>
    <property type="match status" value="1"/>
</dbReference>
<dbReference type="EMBL" id="LRXL01000026">
    <property type="protein sequence ID" value="OAB80514.1"/>
    <property type="molecule type" value="Genomic_DNA"/>
</dbReference>
<keyword evidence="5" id="KW-1185">Reference proteome</keyword>
<organism evidence="4 5">
    <name type="scientific">Cochleicola gelatinilyticus</name>
    <dbReference type="NCBI Taxonomy" id="1763537"/>
    <lineage>
        <taxon>Bacteria</taxon>
        <taxon>Pseudomonadati</taxon>
        <taxon>Bacteroidota</taxon>
        <taxon>Flavobacteriia</taxon>
        <taxon>Flavobacteriales</taxon>
        <taxon>Flavobacteriaceae</taxon>
        <taxon>Cochleicola</taxon>
    </lineage>
</organism>
<dbReference type="SMART" id="SM00448">
    <property type="entry name" value="REC"/>
    <property type="match status" value="1"/>
</dbReference>
<dbReference type="GO" id="GO:0000156">
    <property type="term" value="F:phosphorelay response regulator activity"/>
    <property type="evidence" value="ECO:0007669"/>
    <property type="project" value="InterPro"/>
</dbReference>
<dbReference type="OrthoDB" id="2962330at2"/>
<dbReference type="Pfam" id="PF04397">
    <property type="entry name" value="LytTR"/>
    <property type="match status" value="1"/>
</dbReference>
<dbReference type="PANTHER" id="PTHR37299">
    <property type="entry name" value="TRANSCRIPTIONAL REGULATOR-RELATED"/>
    <property type="match status" value="1"/>
</dbReference>